<dbReference type="GO" id="GO:0008477">
    <property type="term" value="F:purine nucleosidase activity"/>
    <property type="evidence" value="ECO:0007669"/>
    <property type="project" value="TreeGrafter"/>
</dbReference>
<reference evidence="6" key="1">
    <citation type="submission" date="2020-10" db="EMBL/GenBank/DDBJ databases">
        <title>Unveiling of a novel bifunctional photoreceptor, Dualchrome1, isolated from a cosmopolitan green alga.</title>
        <authorList>
            <person name="Suzuki S."/>
            <person name="Kawachi M."/>
        </authorList>
    </citation>
    <scope>NUCLEOTIDE SEQUENCE</scope>
    <source>
        <strain evidence="6">NIES 2893</strain>
    </source>
</reference>
<feature type="domain" description="Inosine/uridine-preferring nucleoside hydrolase" evidence="5">
    <location>
        <begin position="6"/>
        <end position="278"/>
    </location>
</feature>
<gene>
    <name evidence="6" type="ORF">PPROV_000781000</name>
</gene>
<dbReference type="Gene3D" id="3.90.245.10">
    <property type="entry name" value="Ribonucleoside hydrolase-like"/>
    <property type="match status" value="1"/>
</dbReference>
<keyword evidence="7" id="KW-1185">Reference proteome</keyword>
<organism evidence="6 7">
    <name type="scientific">Pycnococcus provasolii</name>
    <dbReference type="NCBI Taxonomy" id="41880"/>
    <lineage>
        <taxon>Eukaryota</taxon>
        <taxon>Viridiplantae</taxon>
        <taxon>Chlorophyta</taxon>
        <taxon>Pseudoscourfieldiophyceae</taxon>
        <taxon>Pseudoscourfieldiales</taxon>
        <taxon>Pycnococcaceae</taxon>
        <taxon>Pycnococcus</taxon>
    </lineage>
</organism>
<keyword evidence="4" id="KW-0472">Membrane</keyword>
<evidence type="ECO:0000313" key="6">
    <source>
        <dbReference type="EMBL" id="GHP09073.1"/>
    </source>
</evidence>
<dbReference type="InterPro" id="IPR001910">
    <property type="entry name" value="Inosine/uridine_hydrolase_dom"/>
</dbReference>
<name>A0A830HQR9_9CHLO</name>
<evidence type="ECO:0000256" key="4">
    <source>
        <dbReference type="SAM" id="Phobius"/>
    </source>
</evidence>
<dbReference type="GO" id="GO:0005829">
    <property type="term" value="C:cytosol"/>
    <property type="evidence" value="ECO:0007669"/>
    <property type="project" value="TreeGrafter"/>
</dbReference>
<keyword evidence="4" id="KW-0812">Transmembrane</keyword>
<keyword evidence="2" id="KW-0378">Hydrolase</keyword>
<dbReference type="EMBL" id="BNJQ01000023">
    <property type="protein sequence ID" value="GHP09073.1"/>
    <property type="molecule type" value="Genomic_DNA"/>
</dbReference>
<dbReference type="InterPro" id="IPR036452">
    <property type="entry name" value="Ribo_hydro-like"/>
</dbReference>
<keyword evidence="4" id="KW-1133">Transmembrane helix</keyword>
<comment type="caution">
    <text evidence="6">The sequence shown here is derived from an EMBL/GenBank/DDBJ whole genome shotgun (WGS) entry which is preliminary data.</text>
</comment>
<dbReference type="Pfam" id="PF01156">
    <property type="entry name" value="IU_nuc_hydro"/>
    <property type="match status" value="1"/>
</dbReference>
<dbReference type="GO" id="GO:0006152">
    <property type="term" value="P:purine nucleoside catabolic process"/>
    <property type="evidence" value="ECO:0007669"/>
    <property type="project" value="TreeGrafter"/>
</dbReference>
<keyword evidence="3" id="KW-0326">Glycosidase</keyword>
<dbReference type="InterPro" id="IPR023186">
    <property type="entry name" value="IUNH"/>
</dbReference>
<feature type="transmembrane region" description="Helical" evidence="4">
    <location>
        <begin position="366"/>
        <end position="387"/>
    </location>
</feature>
<dbReference type="PANTHER" id="PTHR12304:SF4">
    <property type="entry name" value="URIDINE NUCLEOSIDASE"/>
    <property type="match status" value="1"/>
</dbReference>
<dbReference type="SUPFAM" id="SSF53590">
    <property type="entry name" value="Nucleoside hydrolase"/>
    <property type="match status" value="1"/>
</dbReference>
<evidence type="ECO:0000313" key="7">
    <source>
        <dbReference type="Proteomes" id="UP000660262"/>
    </source>
</evidence>
<evidence type="ECO:0000259" key="5">
    <source>
        <dbReference type="Pfam" id="PF01156"/>
    </source>
</evidence>
<evidence type="ECO:0000256" key="2">
    <source>
        <dbReference type="ARBA" id="ARBA00022801"/>
    </source>
</evidence>
<evidence type="ECO:0000256" key="3">
    <source>
        <dbReference type="ARBA" id="ARBA00023295"/>
    </source>
</evidence>
<sequence length="416" mass="43850">MATMAVVLDTDIGQFIDDTFALFYLLTRIPKNARLLVVASSTAPDIRAEIAKQHLIAAGRQAVPVAIGKPPAGKATSRFAGPLASWGAELTPEERASLLRDASAAVATLVTEASECIYIAIGPLTNAADFSVRFPHLAGKCRLVCMAGSVKPDVALPWGETTPVAELNVAMDASAAQTALEGNWSGTPLFADVSLGCDVMLQGHSWKKHVVKAKSGTVAAAALDAYQRWHDSAASNPTQYPMAASEARATPISSGTPSLFDVTAIELAFEHTSGASVTYPMLRTSCPSNFTSTGFTMCGPHWGGCSNHSSQPCPSRGAVQTIFATDFATPSSLQKFVHDVCVSLDTARINSFELAGGDGGVGGTSIWSALVGFFGIAMLSVACLTVWRRRQNARSHRFLALDSQTHDEKTTEADTL</sequence>
<evidence type="ECO:0000256" key="1">
    <source>
        <dbReference type="ARBA" id="ARBA00009176"/>
    </source>
</evidence>
<comment type="similarity">
    <text evidence="1">Belongs to the IUNH family.</text>
</comment>
<dbReference type="PANTHER" id="PTHR12304">
    <property type="entry name" value="INOSINE-URIDINE PREFERRING NUCLEOSIDE HYDROLASE"/>
    <property type="match status" value="1"/>
</dbReference>
<dbReference type="OrthoDB" id="432381at2759"/>
<proteinExistence type="inferred from homology"/>
<accession>A0A830HQR9</accession>
<dbReference type="Proteomes" id="UP000660262">
    <property type="component" value="Unassembled WGS sequence"/>
</dbReference>
<protein>
    <recommendedName>
        <fullName evidence="5">Inosine/uridine-preferring nucleoside hydrolase domain-containing protein</fullName>
    </recommendedName>
</protein>
<dbReference type="AlphaFoldDB" id="A0A830HQR9"/>